<dbReference type="InterPro" id="IPR043170">
    <property type="entry name" value="PTPA_C_lid"/>
</dbReference>
<dbReference type="Gene3D" id="1.20.120.1150">
    <property type="match status" value="1"/>
</dbReference>
<name>A0A2G8S2V7_9APHY</name>
<dbReference type="InterPro" id="IPR037218">
    <property type="entry name" value="PTPA_sf"/>
</dbReference>
<feature type="region of interest" description="Disordered" evidence="8">
    <location>
        <begin position="1"/>
        <end position="30"/>
    </location>
</feature>
<dbReference type="GO" id="GO:0008160">
    <property type="term" value="F:protein tyrosine phosphatase activator activity"/>
    <property type="evidence" value="ECO:0007669"/>
    <property type="project" value="TreeGrafter"/>
</dbReference>
<dbReference type="PANTHER" id="PTHR10012:SF0">
    <property type="entry name" value="SERINE_THREONINE-PROTEIN PHOSPHATASE 2A ACTIVATOR"/>
    <property type="match status" value="1"/>
</dbReference>
<evidence type="ECO:0000256" key="1">
    <source>
        <dbReference type="ARBA" id="ARBA00000971"/>
    </source>
</evidence>
<dbReference type="AlphaFoldDB" id="A0A2G8S2V7"/>
<keyword evidence="4 7" id="KW-0963">Cytoplasm</keyword>
<dbReference type="Pfam" id="PF03095">
    <property type="entry name" value="PTPA"/>
    <property type="match status" value="1"/>
</dbReference>
<dbReference type="EC" id="5.2.1.8" evidence="7"/>
<dbReference type="GO" id="GO:0005737">
    <property type="term" value="C:cytoplasm"/>
    <property type="evidence" value="ECO:0007669"/>
    <property type="project" value="UniProtKB-SubCell"/>
</dbReference>
<dbReference type="GO" id="GO:0005634">
    <property type="term" value="C:nucleus"/>
    <property type="evidence" value="ECO:0007669"/>
    <property type="project" value="TreeGrafter"/>
</dbReference>
<accession>A0A2G8S2V7</accession>
<comment type="subcellular location">
    <subcellularLocation>
        <location evidence="2 7">Cytoplasm</location>
    </subcellularLocation>
</comment>
<proteinExistence type="inferred from homology"/>
<dbReference type="Proteomes" id="UP000230002">
    <property type="component" value="Unassembled WGS sequence"/>
</dbReference>
<reference evidence="9 10" key="1">
    <citation type="journal article" date="2015" name="Sci. Rep.">
        <title>Chromosome-level genome map provides insights into diverse defense mechanisms in the medicinal fungus Ganoderma sinense.</title>
        <authorList>
            <person name="Zhu Y."/>
            <person name="Xu J."/>
            <person name="Sun C."/>
            <person name="Zhou S."/>
            <person name="Xu H."/>
            <person name="Nelson D.R."/>
            <person name="Qian J."/>
            <person name="Song J."/>
            <person name="Luo H."/>
            <person name="Xiang L."/>
            <person name="Li Y."/>
            <person name="Xu Z."/>
            <person name="Ji A."/>
            <person name="Wang L."/>
            <person name="Lu S."/>
            <person name="Hayward A."/>
            <person name="Sun W."/>
            <person name="Li X."/>
            <person name="Schwartz D.C."/>
            <person name="Wang Y."/>
            <person name="Chen S."/>
        </authorList>
    </citation>
    <scope>NUCLEOTIDE SEQUENCE [LARGE SCALE GENOMIC DNA]</scope>
    <source>
        <strain evidence="9 10">ZZ0214-1</strain>
    </source>
</reference>
<dbReference type="OrthoDB" id="16120at2759"/>
<dbReference type="GO" id="GO:0000159">
    <property type="term" value="C:protein phosphatase type 2A complex"/>
    <property type="evidence" value="ECO:0007669"/>
    <property type="project" value="TreeGrafter"/>
</dbReference>
<evidence type="ECO:0000256" key="3">
    <source>
        <dbReference type="ARBA" id="ARBA00011019"/>
    </source>
</evidence>
<keyword evidence="6 7" id="KW-0413">Isomerase</keyword>
<dbReference type="STRING" id="1077348.A0A2G8S2V7"/>
<evidence type="ECO:0000256" key="6">
    <source>
        <dbReference type="ARBA" id="ARBA00023235"/>
    </source>
</evidence>
<dbReference type="EMBL" id="AYKW01000028">
    <property type="protein sequence ID" value="PIL28105.1"/>
    <property type="molecule type" value="Genomic_DNA"/>
</dbReference>
<comment type="similarity">
    <text evidence="3 7">Belongs to the PTPA-type PPIase family.</text>
</comment>
<comment type="catalytic activity">
    <reaction evidence="1 7">
        <text>[protein]-peptidylproline (omega=180) = [protein]-peptidylproline (omega=0)</text>
        <dbReference type="Rhea" id="RHEA:16237"/>
        <dbReference type="Rhea" id="RHEA-COMP:10747"/>
        <dbReference type="Rhea" id="RHEA-COMP:10748"/>
        <dbReference type="ChEBI" id="CHEBI:83833"/>
        <dbReference type="ChEBI" id="CHEBI:83834"/>
        <dbReference type="EC" id="5.2.1.8"/>
    </reaction>
</comment>
<feature type="compositionally biased region" description="Pro residues" evidence="8">
    <location>
        <begin position="456"/>
        <end position="467"/>
    </location>
</feature>
<dbReference type="InterPro" id="IPR004327">
    <property type="entry name" value="Phstyr_phstse_ac"/>
</dbReference>
<dbReference type="CDD" id="cd04087">
    <property type="entry name" value="PTPA"/>
    <property type="match status" value="1"/>
</dbReference>
<keyword evidence="5 7" id="KW-0697">Rotamase</keyword>
<dbReference type="PANTHER" id="PTHR10012">
    <property type="entry name" value="SERINE/THREONINE-PROTEIN PHOSPHATASE 2A REGULATORY SUBUNIT B"/>
    <property type="match status" value="1"/>
</dbReference>
<feature type="region of interest" description="Disordered" evidence="8">
    <location>
        <begin position="343"/>
        <end position="370"/>
    </location>
</feature>
<feature type="compositionally biased region" description="Polar residues" evidence="8">
    <location>
        <begin position="1"/>
        <end position="11"/>
    </location>
</feature>
<dbReference type="SUPFAM" id="SSF140984">
    <property type="entry name" value="PTPA-like"/>
    <property type="match status" value="1"/>
</dbReference>
<feature type="region of interest" description="Disordered" evidence="8">
    <location>
        <begin position="437"/>
        <end position="481"/>
    </location>
</feature>
<dbReference type="GO" id="GO:0007052">
    <property type="term" value="P:mitotic spindle organization"/>
    <property type="evidence" value="ECO:0007669"/>
    <property type="project" value="TreeGrafter"/>
</dbReference>
<organism evidence="9 10">
    <name type="scientific">Ganoderma sinense ZZ0214-1</name>
    <dbReference type="NCBI Taxonomy" id="1077348"/>
    <lineage>
        <taxon>Eukaryota</taxon>
        <taxon>Fungi</taxon>
        <taxon>Dikarya</taxon>
        <taxon>Basidiomycota</taxon>
        <taxon>Agaricomycotina</taxon>
        <taxon>Agaricomycetes</taxon>
        <taxon>Polyporales</taxon>
        <taxon>Polyporaceae</taxon>
        <taxon>Ganoderma</taxon>
    </lineage>
</organism>
<protein>
    <recommendedName>
        <fullName evidence="7">Serine/threonine-protein phosphatase 2A activator</fullName>
        <ecNumber evidence="7">5.2.1.8</ecNumber>
    </recommendedName>
    <alternativeName>
        <fullName evidence="7">Phosphotyrosyl phosphatase activator</fullName>
    </alternativeName>
</protein>
<evidence type="ECO:0000256" key="4">
    <source>
        <dbReference type="ARBA" id="ARBA00022490"/>
    </source>
</evidence>
<sequence length="481" mass="52205">MHMASRQTNLNAPVAAPGAEPDAGSGSGSMSLPELRAIAVESLDPADVPTLRIKTDDDVRAWKLTRGYHDYGLFLRRLAESVVGCTLPHDVPSPDQGVQGVITLLDKLDGWIDEIPPLPTPQRFGNLAFRSWGKRLEEESTALLRALLPERLRAAVPCIEPYWLTSFGSFVRMDYGTGHETSFALFLLCLALLRFLTPEPAVERQVVLDLFVRYLRLCWRLQDVYKLEPAGSHGVWGLDDYNFLSYVFGSAQLRDQREIAVSAVLRPPLPPTNLYFLSIMRIHQVKSGPFHEHSSQLHSIATGVQHWHKVHSGLLKMYEAEVLGKRVVVQHIPLGGLLPWDVPKPHPQPPTHAHHHPHHPSRPSPTSAPFLNHAQAAATPAPWAAAAAAPPAFPAMPAYTPPPPRGARPVYAGYGYASATRAPGVSAGPIVPGRMPLGPTASTAARPSPGIAPTTMAPPPPPPPHIAGPPYDSGDTRGPDV</sequence>
<evidence type="ECO:0000313" key="10">
    <source>
        <dbReference type="Proteomes" id="UP000230002"/>
    </source>
</evidence>
<keyword evidence="10" id="KW-1185">Reference proteome</keyword>
<evidence type="ECO:0000256" key="8">
    <source>
        <dbReference type="SAM" id="MobiDB-lite"/>
    </source>
</evidence>
<evidence type="ECO:0000256" key="2">
    <source>
        <dbReference type="ARBA" id="ARBA00004496"/>
    </source>
</evidence>
<evidence type="ECO:0000256" key="7">
    <source>
        <dbReference type="RuleBase" id="RU361210"/>
    </source>
</evidence>
<comment type="caution">
    <text evidence="9">The sequence shown here is derived from an EMBL/GenBank/DDBJ whole genome shotgun (WGS) entry which is preliminary data.</text>
</comment>
<dbReference type="GO" id="GO:0003755">
    <property type="term" value="F:peptidyl-prolyl cis-trans isomerase activity"/>
    <property type="evidence" value="ECO:0007669"/>
    <property type="project" value="UniProtKB-KW"/>
</dbReference>
<evidence type="ECO:0000256" key="5">
    <source>
        <dbReference type="ARBA" id="ARBA00023110"/>
    </source>
</evidence>
<comment type="function">
    <text evidence="7">PPIases accelerate the folding of proteins. It catalyzes the cis-trans isomerization of proline imidic peptide bonds in oligopeptides.</text>
</comment>
<feature type="compositionally biased region" description="Basic residues" evidence="8">
    <location>
        <begin position="352"/>
        <end position="361"/>
    </location>
</feature>
<gene>
    <name evidence="9" type="ORF">GSI_09756</name>
</gene>
<evidence type="ECO:0000313" key="9">
    <source>
        <dbReference type="EMBL" id="PIL28105.1"/>
    </source>
</evidence>